<evidence type="ECO:0000313" key="11">
    <source>
        <dbReference type="WBParaSite" id="scaffold6850_cov250.g11332"/>
    </source>
</evidence>
<dbReference type="Gene3D" id="3.30.379.10">
    <property type="entry name" value="Chitobiase/beta-hexosaminidase domain 2-like"/>
    <property type="match status" value="1"/>
</dbReference>
<dbReference type="Gene3D" id="3.20.20.80">
    <property type="entry name" value="Glycosidases"/>
    <property type="match status" value="2"/>
</dbReference>
<evidence type="ECO:0000256" key="4">
    <source>
        <dbReference type="ARBA" id="ARBA00022801"/>
    </source>
</evidence>
<dbReference type="InterPro" id="IPR025705">
    <property type="entry name" value="Beta_hexosaminidase_sua/sub"/>
</dbReference>
<dbReference type="GO" id="GO:0004563">
    <property type="term" value="F:beta-N-acetylhexosaminidase activity"/>
    <property type="evidence" value="ECO:0007669"/>
    <property type="project" value="UniProtKB-EC"/>
</dbReference>
<evidence type="ECO:0000256" key="5">
    <source>
        <dbReference type="ARBA" id="ARBA00023180"/>
    </source>
</evidence>
<keyword evidence="4" id="KW-0378">Hydrolase</keyword>
<organism evidence="10 11">
    <name type="scientific">Meloidogyne javanica</name>
    <name type="common">Root-knot nematode worm</name>
    <dbReference type="NCBI Taxonomy" id="6303"/>
    <lineage>
        <taxon>Eukaryota</taxon>
        <taxon>Metazoa</taxon>
        <taxon>Ecdysozoa</taxon>
        <taxon>Nematoda</taxon>
        <taxon>Chromadorea</taxon>
        <taxon>Rhabditida</taxon>
        <taxon>Tylenchina</taxon>
        <taxon>Tylenchomorpha</taxon>
        <taxon>Tylenchoidea</taxon>
        <taxon>Meloidogynidae</taxon>
        <taxon>Meloidogyninae</taxon>
        <taxon>Meloidogyne</taxon>
        <taxon>Meloidogyne incognita group</taxon>
    </lineage>
</organism>
<dbReference type="Pfam" id="PF14845">
    <property type="entry name" value="Glycohydro_20b2"/>
    <property type="match status" value="1"/>
</dbReference>
<evidence type="ECO:0000313" key="10">
    <source>
        <dbReference type="Proteomes" id="UP000887561"/>
    </source>
</evidence>
<keyword evidence="5" id="KW-0325">Glycoprotein</keyword>
<keyword evidence="6" id="KW-0326">Glycosidase</keyword>
<evidence type="ECO:0000256" key="6">
    <source>
        <dbReference type="ARBA" id="ARBA00023295"/>
    </source>
</evidence>
<evidence type="ECO:0000256" key="2">
    <source>
        <dbReference type="ARBA" id="ARBA00006285"/>
    </source>
</evidence>
<dbReference type="Pfam" id="PF00728">
    <property type="entry name" value="Glyco_hydro_20"/>
    <property type="match status" value="2"/>
</dbReference>
<dbReference type="GO" id="GO:0005764">
    <property type="term" value="C:lysosome"/>
    <property type="evidence" value="ECO:0007669"/>
    <property type="project" value="TreeGrafter"/>
</dbReference>
<dbReference type="PIRSF" id="PIRSF001093">
    <property type="entry name" value="B-hxosamndse_ab_euk"/>
    <property type="match status" value="1"/>
</dbReference>
<dbReference type="InterPro" id="IPR015883">
    <property type="entry name" value="Glyco_hydro_20_cat"/>
</dbReference>
<reference evidence="11" key="1">
    <citation type="submission" date="2022-11" db="UniProtKB">
        <authorList>
            <consortium name="WormBaseParasite"/>
        </authorList>
    </citation>
    <scope>IDENTIFICATION</scope>
</reference>
<evidence type="ECO:0000259" key="9">
    <source>
        <dbReference type="Pfam" id="PF14845"/>
    </source>
</evidence>
<dbReference type="SUPFAM" id="SSF51445">
    <property type="entry name" value="(Trans)glycosidases"/>
    <property type="match status" value="1"/>
</dbReference>
<proteinExistence type="inferred from homology"/>
<dbReference type="SUPFAM" id="SSF55545">
    <property type="entry name" value="beta-N-acetylhexosaminidase-like domain"/>
    <property type="match status" value="1"/>
</dbReference>
<accession>A0A915N4G3</accession>
<dbReference type="GO" id="GO:0005975">
    <property type="term" value="P:carbohydrate metabolic process"/>
    <property type="evidence" value="ECO:0007669"/>
    <property type="project" value="InterPro"/>
</dbReference>
<feature type="domain" description="Glycoside hydrolase family 20 catalytic" evidence="8">
    <location>
        <begin position="127"/>
        <end position="159"/>
    </location>
</feature>
<feature type="domain" description="Glycoside hydrolase family 20 catalytic" evidence="8">
    <location>
        <begin position="195"/>
        <end position="390"/>
    </location>
</feature>
<feature type="domain" description="Beta-hexosaminidase eukaryotic type N-terminal" evidence="9">
    <location>
        <begin position="53"/>
        <end position="106"/>
    </location>
</feature>
<dbReference type="WBParaSite" id="scaffold6850_cov250.g11332">
    <property type="protein sequence ID" value="scaffold6850_cov250.g11332"/>
    <property type="gene ID" value="scaffold6850_cov250.g11332"/>
</dbReference>
<dbReference type="PANTHER" id="PTHR22600:SF21">
    <property type="entry name" value="BETA-HEXOSAMINIDASE A"/>
    <property type="match status" value="1"/>
</dbReference>
<keyword evidence="10" id="KW-1185">Reference proteome</keyword>
<dbReference type="AlphaFoldDB" id="A0A915N4G3"/>
<name>A0A915N4G3_MELJA</name>
<evidence type="ECO:0000256" key="1">
    <source>
        <dbReference type="ARBA" id="ARBA00001231"/>
    </source>
</evidence>
<feature type="active site" description="Proton donor" evidence="7">
    <location>
        <position position="211"/>
    </location>
</feature>
<dbReference type="GO" id="GO:0016020">
    <property type="term" value="C:membrane"/>
    <property type="evidence" value="ECO:0007669"/>
    <property type="project" value="TreeGrafter"/>
</dbReference>
<evidence type="ECO:0000259" key="8">
    <source>
        <dbReference type="Pfam" id="PF00728"/>
    </source>
</evidence>
<dbReference type="Proteomes" id="UP000887561">
    <property type="component" value="Unplaced"/>
</dbReference>
<dbReference type="PANTHER" id="PTHR22600">
    <property type="entry name" value="BETA-HEXOSAMINIDASE"/>
    <property type="match status" value="1"/>
</dbReference>
<sequence>MGLIPLIFINSTFGGENRECDILEKAKSIYLNKLLVFPALEEVRAGKGAPLHLVIKVKKRCPGRQQFPPSDMNEEYKLMVPLNGEILLEANEIWGVLRGIETFSQLFFVKQGQLYIRTITVHDWPEYSVRGILLDTSRHYLNKNIILRQIDLASQNKMNGAFTSKHIYSPNVVDEILQHARLRGVRVIPEFDTPEIDETFRDKYIHLGGDETAYWTIQCWARNPKIKAFMAEKGFKNMTQLENYYFSRLQAIVKEVFGTQVGGRKMIFWQEVFDNNKPDVSAIVHNWYSQNDQARARDIKRAVQQGFQVIVSSCWYLNLINYGADWRALSPKGLGRYYYCDPRSFPGTYEQKQLVIGGIATMWGEYIDGTNLESTLWPRASAVAERLWSPPEKTKSADEAWPRLQEHRCRMISRGYRAEPVNGPDYCGAEFSESPEMF</sequence>
<dbReference type="GO" id="GO:0030203">
    <property type="term" value="P:glycosaminoglycan metabolic process"/>
    <property type="evidence" value="ECO:0007669"/>
    <property type="project" value="TreeGrafter"/>
</dbReference>
<protein>
    <recommendedName>
        <fullName evidence="3">beta-N-acetylhexosaminidase</fullName>
        <ecNumber evidence="3">3.2.1.52</ecNumber>
    </recommendedName>
</protein>
<dbReference type="InterPro" id="IPR029019">
    <property type="entry name" value="HEX_eukaryotic_N"/>
</dbReference>
<dbReference type="EC" id="3.2.1.52" evidence="3"/>
<comment type="catalytic activity">
    <reaction evidence="1">
        <text>Hydrolysis of terminal non-reducing N-acetyl-D-hexosamine residues in N-acetyl-beta-D-hexosaminides.</text>
        <dbReference type="EC" id="3.2.1.52"/>
    </reaction>
</comment>
<dbReference type="InterPro" id="IPR017853">
    <property type="entry name" value="GH"/>
</dbReference>
<evidence type="ECO:0000256" key="7">
    <source>
        <dbReference type="PIRSR" id="PIRSR001093-1"/>
    </source>
</evidence>
<evidence type="ECO:0000256" key="3">
    <source>
        <dbReference type="ARBA" id="ARBA00012663"/>
    </source>
</evidence>
<dbReference type="InterPro" id="IPR029018">
    <property type="entry name" value="Hex-like_dom2"/>
</dbReference>
<comment type="similarity">
    <text evidence="2">Belongs to the glycosyl hydrolase 20 family.</text>
</comment>
<dbReference type="PRINTS" id="PR00738">
    <property type="entry name" value="GLHYDRLASE20"/>
</dbReference>
<dbReference type="GO" id="GO:0006689">
    <property type="term" value="P:ganglioside catabolic process"/>
    <property type="evidence" value="ECO:0007669"/>
    <property type="project" value="TreeGrafter"/>
</dbReference>